<dbReference type="Pfam" id="PF02675">
    <property type="entry name" value="AdoMet_dc"/>
    <property type="match status" value="1"/>
</dbReference>
<dbReference type="GO" id="GO:0008295">
    <property type="term" value="P:spermidine biosynthetic process"/>
    <property type="evidence" value="ECO:0007669"/>
    <property type="project" value="UniProtKB-UniRule"/>
</dbReference>
<evidence type="ECO:0000256" key="6">
    <source>
        <dbReference type="ARBA" id="ARBA00023145"/>
    </source>
</evidence>
<comment type="catalytic activity">
    <reaction evidence="10">
        <text>S-adenosyl-L-methionine + H(+) = S-adenosyl 3-(methylsulfanyl)propylamine + CO2</text>
        <dbReference type="Rhea" id="RHEA:15981"/>
        <dbReference type="ChEBI" id="CHEBI:15378"/>
        <dbReference type="ChEBI" id="CHEBI:16526"/>
        <dbReference type="ChEBI" id="CHEBI:57443"/>
        <dbReference type="ChEBI" id="CHEBI:59789"/>
        <dbReference type="EC" id="4.1.1.50"/>
    </reaction>
</comment>
<keyword evidence="6 10" id="KW-0865">Zymogen</keyword>
<comment type="function">
    <text evidence="10">Catalyzes the decarboxylation of S-adenosylmethionine to S-adenosylmethioninamine (dcAdoMet), the propylamine donor required for the synthesis of the polyamines spermine and spermidine from the diamine putrescine.</text>
</comment>
<keyword evidence="9 10" id="KW-0670">Pyruvate</keyword>
<feature type="chain" id="PRO_5023538050" description="S-adenosylmethionine decarboxylase beta chain" evidence="10">
    <location>
        <begin position="1"/>
        <end position="62"/>
    </location>
</feature>
<dbReference type="GO" id="GO:0004014">
    <property type="term" value="F:adenosylmethionine decarboxylase activity"/>
    <property type="evidence" value="ECO:0007669"/>
    <property type="project" value="UniProtKB-UniRule"/>
</dbReference>
<dbReference type="AlphaFoldDB" id="A0A4Q7L5I0"/>
<dbReference type="PANTHER" id="PTHR33866">
    <property type="entry name" value="S-ADENOSYLMETHIONINE DECARBOXYLASE PROENZYME"/>
    <property type="match status" value="1"/>
</dbReference>
<gene>
    <name evidence="10" type="primary">speH</name>
    <name evidence="11" type="ORF">EV193_102782</name>
</gene>
<dbReference type="InterPro" id="IPR017716">
    <property type="entry name" value="S-AdoMet_deCOase_pro-enz"/>
</dbReference>
<keyword evidence="2 10" id="KW-0210">Decarboxylase</keyword>
<dbReference type="EMBL" id="SGWQ01000002">
    <property type="protein sequence ID" value="RZS43801.1"/>
    <property type="molecule type" value="Genomic_DNA"/>
</dbReference>
<evidence type="ECO:0000256" key="3">
    <source>
        <dbReference type="ARBA" id="ARBA00022813"/>
    </source>
</evidence>
<dbReference type="UniPathway" id="UPA00331">
    <property type="reaction ID" value="UER00451"/>
</dbReference>
<feature type="active site" description="Proton acceptor; for processing activity" evidence="10">
    <location>
        <position position="68"/>
    </location>
</feature>
<keyword evidence="3 10" id="KW-0068">Autocatalytic cleavage</keyword>
<reference evidence="11 12" key="1">
    <citation type="submission" date="2019-02" db="EMBL/GenBank/DDBJ databases">
        <title>Genomic Encyclopedia of Type Strains, Phase IV (KMG-IV): sequencing the most valuable type-strain genomes for metagenomic binning, comparative biology and taxonomic classification.</title>
        <authorList>
            <person name="Goeker M."/>
        </authorList>
    </citation>
    <scope>NUCLEOTIDE SEQUENCE [LARGE SCALE GENOMIC DNA]</scope>
    <source>
        <strain evidence="11 12">DSM 101727</strain>
    </source>
</reference>
<comment type="PTM">
    <text evidence="10">Is synthesized initially as an inactive proenzyme. Formation of the active enzyme involves a self-maturation process in which the active site pyruvoyl group is generated from an internal serine residue via an autocatalytic post-translational modification. Two non-identical subunits are generated from the proenzyme in this reaction, and the pyruvate is formed at the N-terminus of the alpha chain, which is derived from the carboxyl end of the proenzyme. The post-translation cleavage follows an unusual pathway, termed non-hydrolytic serinolysis, in which the side chain hydroxyl group of the serine supplies its oxygen atom to form the C-terminus of the beta chain, while the remainder of the serine residue undergoes an oxidative deamination to produce ammonia and the pyruvoyl group blocking the N-terminus of the alpha chain.</text>
</comment>
<name>A0A4Q7L5I0_9PSEU</name>
<evidence type="ECO:0000313" key="11">
    <source>
        <dbReference type="EMBL" id="RZS43801.1"/>
    </source>
</evidence>
<sequence length="116" mass="12500">MPFTGQHVLAELYGVDPGLLDDEALLREALSSALIEAKATVCEVVSKRFEPQGVTVLALLSESHASVHTYPEKGAAFVDIFTCGDRARPVEALRLLAERLHTDDVRSTVINRGVGA</sequence>
<dbReference type="Proteomes" id="UP000294257">
    <property type="component" value="Unassembled WGS sequence"/>
</dbReference>
<evidence type="ECO:0000256" key="8">
    <source>
        <dbReference type="ARBA" id="ARBA00023270"/>
    </source>
</evidence>
<evidence type="ECO:0000256" key="2">
    <source>
        <dbReference type="ARBA" id="ARBA00022793"/>
    </source>
</evidence>
<keyword evidence="5 10" id="KW-0620">Polyamine biosynthesis</keyword>
<keyword evidence="12" id="KW-1185">Reference proteome</keyword>
<evidence type="ECO:0000256" key="4">
    <source>
        <dbReference type="ARBA" id="ARBA00023066"/>
    </source>
</evidence>
<proteinExistence type="inferred from homology"/>
<comment type="pathway">
    <text evidence="10">Amine and polyamine biosynthesis; S-adenosylmethioninamine biosynthesis; S-adenosylmethioninamine from S-adenosyl-L-methionine: step 1/1.</text>
</comment>
<evidence type="ECO:0000313" key="12">
    <source>
        <dbReference type="Proteomes" id="UP000294257"/>
    </source>
</evidence>
<dbReference type="Gene3D" id="3.60.90.10">
    <property type="entry name" value="S-adenosylmethionine decarboxylase"/>
    <property type="match status" value="1"/>
</dbReference>
<keyword evidence="7 10" id="KW-0456">Lyase</keyword>
<organism evidence="11 12">
    <name type="scientific">Herbihabitans rhizosphaerae</name>
    <dbReference type="NCBI Taxonomy" id="1872711"/>
    <lineage>
        <taxon>Bacteria</taxon>
        <taxon>Bacillati</taxon>
        <taxon>Actinomycetota</taxon>
        <taxon>Actinomycetes</taxon>
        <taxon>Pseudonocardiales</taxon>
        <taxon>Pseudonocardiaceae</taxon>
        <taxon>Herbihabitans</taxon>
    </lineage>
</organism>
<dbReference type="InterPro" id="IPR016067">
    <property type="entry name" value="S-AdoMet_deCO2ase_core"/>
</dbReference>
<keyword evidence="4 10" id="KW-0745">Spermidine biosynthesis</keyword>
<comment type="subunit">
    <text evidence="10">Heterotetramer of two alpha and two beta chains arranged as a dimer of alpha/beta heterodimers.</text>
</comment>
<dbReference type="NCBIfam" id="TIGR03330">
    <property type="entry name" value="SAM_DCase_Bsu"/>
    <property type="match status" value="1"/>
</dbReference>
<dbReference type="EC" id="4.1.1.50" evidence="10"/>
<evidence type="ECO:0000256" key="7">
    <source>
        <dbReference type="ARBA" id="ARBA00023239"/>
    </source>
</evidence>
<comment type="cofactor">
    <cofactor evidence="10">
        <name>pyruvate</name>
        <dbReference type="ChEBI" id="CHEBI:15361"/>
    </cofactor>
    <text evidence="10">Binds 1 pyruvoyl group covalently per subunit.</text>
</comment>
<feature type="active site" description="Schiff-base intermediate with substrate; via pyruvic acid" evidence="10">
    <location>
        <position position="63"/>
    </location>
</feature>
<dbReference type="InterPro" id="IPR003826">
    <property type="entry name" value="AdoMetDC_fam_prok"/>
</dbReference>
<dbReference type="GO" id="GO:0005829">
    <property type="term" value="C:cytosol"/>
    <property type="evidence" value="ECO:0007669"/>
    <property type="project" value="TreeGrafter"/>
</dbReference>
<evidence type="ECO:0000256" key="5">
    <source>
        <dbReference type="ARBA" id="ARBA00023115"/>
    </source>
</evidence>
<keyword evidence="8 10" id="KW-0704">Schiff base</keyword>
<feature type="chain" id="PRO_5023538051" description="S-adenosylmethionine decarboxylase alpha chain" evidence="10">
    <location>
        <begin position="63"/>
        <end position="116"/>
    </location>
</feature>
<accession>A0A4Q7L5I0</accession>
<feature type="active site" description="Proton donor; for catalytic activity" evidence="10">
    <location>
        <position position="83"/>
    </location>
</feature>
<evidence type="ECO:0000256" key="1">
    <source>
        <dbReference type="ARBA" id="ARBA00022691"/>
    </source>
</evidence>
<dbReference type="SUPFAM" id="SSF56276">
    <property type="entry name" value="S-adenosylmethionine decarboxylase"/>
    <property type="match status" value="1"/>
</dbReference>
<dbReference type="PANTHER" id="PTHR33866:SF2">
    <property type="entry name" value="S-ADENOSYLMETHIONINE DECARBOXYLASE PROENZYME"/>
    <property type="match status" value="1"/>
</dbReference>
<feature type="modified residue" description="Pyruvic acid (Ser); by autocatalysis" evidence="10">
    <location>
        <position position="63"/>
    </location>
</feature>
<dbReference type="OrthoDB" id="9793120at2"/>
<dbReference type="HAMAP" id="MF_00464">
    <property type="entry name" value="AdoMetDC_1"/>
    <property type="match status" value="1"/>
</dbReference>
<comment type="caution">
    <text evidence="11">The sequence shown here is derived from an EMBL/GenBank/DDBJ whole genome shotgun (WGS) entry which is preliminary data.</text>
</comment>
<dbReference type="RefSeq" id="WP_130343706.1">
    <property type="nucleotide sequence ID" value="NZ_SGWQ01000002.1"/>
</dbReference>
<comment type="similarity">
    <text evidence="10">Belongs to the prokaryotic AdoMetDC family. Type 1 subfamily.</text>
</comment>
<evidence type="ECO:0000256" key="9">
    <source>
        <dbReference type="ARBA" id="ARBA00023317"/>
    </source>
</evidence>
<protein>
    <recommendedName>
        <fullName evidence="10">S-adenosylmethionine decarboxylase proenzyme</fullName>
        <shortName evidence="10">AdoMetDC</shortName>
        <shortName evidence="10">SAMDC</shortName>
        <ecNumber evidence="10">4.1.1.50</ecNumber>
    </recommendedName>
    <component>
        <recommendedName>
            <fullName evidence="10">S-adenosylmethionine decarboxylase beta chain</fullName>
        </recommendedName>
    </component>
    <component>
        <recommendedName>
            <fullName evidence="10">S-adenosylmethionine decarboxylase alpha chain</fullName>
        </recommendedName>
    </component>
</protein>
<feature type="site" description="Cleavage (non-hydrolytic); by autolysis" evidence="10">
    <location>
        <begin position="62"/>
        <end position="63"/>
    </location>
</feature>
<evidence type="ECO:0000256" key="10">
    <source>
        <dbReference type="HAMAP-Rule" id="MF_00464"/>
    </source>
</evidence>
<keyword evidence="1 10" id="KW-0949">S-adenosyl-L-methionine</keyword>